<proteinExistence type="predicted"/>
<sequence length="906" mass="101122">MKTIISILVLAALCPLTGRAAQNNIAPQAHATVSDSLGGQYGAEGLNDGVIRYDGRGEWACQGAVASWGVMHMPWAQLEWDEEVTIERVVLYDRVSPEEHLAGGTLRFSDGSEVSVTGIPNDGSPRSVTFTPRKVKWMRFEATDGAGKNIGLSEIEVFPARDERTSYVEWVDPWIETTRGRWFFCTPAARPMGMVAAHAFTRNKNQGGGGYNYNFPDILGFTQVNDWMVAGPNVMPAAGDVDPMQGMTGWKSPFSHESEIIQPGYHRLYLDRYNAWVEYTATDRAALYRVNYTKGEQGKLLVDVGSTLGNCSMNRATLYRMSDTVILGELTTTDRFWGGPDSIALFFVLECNRPFTSADGWNEKGVMPCAEAIAGDQAGMVLNFDLKESGEVLFKIGMSYTSLENAVGNLKAELDGWDFDAVRGETQAVWNEMLGRMAVEGGSEAQRIKFYTDLWHVLLGRHKINDVNGWYPDYTGGKYVDKRTPDPMKLRRVELDANGAPKFNMYGFDGIWLTQWNLNVLWGLAWPEIMDDFTACLVQYADNGGLLPRGACAGGYSFIMTGCPATSMLVSAYMKGIMKKTDPLHAYDAIKRNHLPGGMMSHESADDLKFYIRNGWCPGNAGKTLEWAFQDWGLSRMAARLGKKADAREFERRAHGWTPLFNAEQGLILPKKRDGEWLHLDPLDGRGWVEANAWQGTWSVSHDLPKLVGLMGGGDAFCDKLNYAFEQARDLDFVYAYSGGYVSYANQPGCSNAHLFTYGGKPWLTQYWVRQVKERAYGGITPDKGYGGHDEDQGQMGGVSALMAVGLFSVTGTESDVPYYDITSPIFDRVTIRLNPDYYPGGEFVITTHDNSADNCYIRRAELNGRPWDYAQFDHEQFIRGGKLELWLGERPNMEWGKLKYLNPKQ</sequence>
<evidence type="ECO:0000256" key="4">
    <source>
        <dbReference type="SAM" id="SignalP"/>
    </source>
</evidence>
<feature type="signal peptide" evidence="4">
    <location>
        <begin position="1"/>
        <end position="20"/>
    </location>
</feature>
<dbReference type="Proteomes" id="UP000183253">
    <property type="component" value="Unassembled WGS sequence"/>
</dbReference>
<dbReference type="InterPro" id="IPR050883">
    <property type="entry name" value="PNGase"/>
</dbReference>
<dbReference type="Gene3D" id="1.20.1610.10">
    <property type="entry name" value="alpha-1,2-mannosidases domains"/>
    <property type="match status" value="1"/>
</dbReference>
<dbReference type="GO" id="GO:0000224">
    <property type="term" value="F:peptide-N4-(N-acetyl-beta-glucosaminyl)asparagine amidase activity"/>
    <property type="evidence" value="ECO:0007669"/>
    <property type="project" value="TreeGrafter"/>
</dbReference>
<name>A0A1H4AS56_9BACT</name>
<dbReference type="SUPFAM" id="SSF49785">
    <property type="entry name" value="Galactose-binding domain-like"/>
    <property type="match status" value="1"/>
</dbReference>
<dbReference type="Pfam" id="PF24135">
    <property type="entry name" value="DUF7402"/>
    <property type="match status" value="1"/>
</dbReference>
<organism evidence="8 9">
    <name type="scientific">Alistipes timonensis JC136</name>
    <dbReference type="NCBI Taxonomy" id="1033731"/>
    <lineage>
        <taxon>Bacteria</taxon>
        <taxon>Pseudomonadati</taxon>
        <taxon>Bacteroidota</taxon>
        <taxon>Bacteroidia</taxon>
        <taxon>Bacteroidales</taxon>
        <taxon>Rikenellaceae</taxon>
        <taxon>Alistipes</taxon>
    </lineage>
</organism>
<dbReference type="Gene3D" id="2.60.120.260">
    <property type="entry name" value="Galactose-binding domain-like"/>
    <property type="match status" value="1"/>
</dbReference>
<comment type="subunit">
    <text evidence="2">Monomer.</text>
</comment>
<protein>
    <submittedName>
        <fullName evidence="8">Alpha-1,2-mannosidase, putative</fullName>
    </submittedName>
</protein>
<dbReference type="InterPro" id="IPR041371">
    <property type="entry name" value="GH92_N"/>
</dbReference>
<dbReference type="OrthoDB" id="9762711at2"/>
<keyword evidence="4" id="KW-0732">Signal</keyword>
<keyword evidence="9" id="KW-1185">Reference proteome</keyword>
<dbReference type="GO" id="GO:0006516">
    <property type="term" value="P:glycoprotein catabolic process"/>
    <property type="evidence" value="ECO:0007669"/>
    <property type="project" value="TreeGrafter"/>
</dbReference>
<accession>A0A1H4AS56</accession>
<feature type="domain" description="Glycosyl hydrolase family 92" evidence="5">
    <location>
        <begin position="405"/>
        <end position="889"/>
    </location>
</feature>
<dbReference type="AlphaFoldDB" id="A0A1H4AS56"/>
<dbReference type="Gene3D" id="3.30.2080.10">
    <property type="entry name" value="GH92 mannosidase domain"/>
    <property type="match status" value="1"/>
</dbReference>
<dbReference type="PANTHER" id="PTHR12143">
    <property type="entry name" value="PEPTIDE N-GLYCANASE PNGASE -RELATED"/>
    <property type="match status" value="1"/>
</dbReference>
<dbReference type="GO" id="GO:0005975">
    <property type="term" value="P:carbohydrate metabolic process"/>
    <property type="evidence" value="ECO:0007669"/>
    <property type="project" value="InterPro"/>
</dbReference>
<dbReference type="Pfam" id="PF17678">
    <property type="entry name" value="Glyco_hydro_92N"/>
    <property type="match status" value="1"/>
</dbReference>
<dbReference type="RefSeq" id="WP_010261424.1">
    <property type="nucleotide sequence ID" value="NZ_CAEG01000010.1"/>
</dbReference>
<dbReference type="InterPro" id="IPR012939">
    <property type="entry name" value="Glyco_hydro_92"/>
</dbReference>
<evidence type="ECO:0000259" key="5">
    <source>
        <dbReference type="Pfam" id="PF07971"/>
    </source>
</evidence>
<feature type="domain" description="Glycosyl hydrolase family 92 N-terminal" evidence="6">
    <location>
        <begin position="170"/>
        <end position="399"/>
    </location>
</feature>
<dbReference type="GO" id="GO:0005829">
    <property type="term" value="C:cytosol"/>
    <property type="evidence" value="ECO:0007669"/>
    <property type="project" value="TreeGrafter"/>
</dbReference>
<evidence type="ECO:0000259" key="7">
    <source>
        <dbReference type="Pfam" id="PF24135"/>
    </source>
</evidence>
<dbReference type="InterPro" id="IPR014718">
    <property type="entry name" value="GH-type_carb-bd"/>
</dbReference>
<feature type="domain" description="DUF7402" evidence="7">
    <location>
        <begin position="24"/>
        <end position="158"/>
    </location>
</feature>
<evidence type="ECO:0000313" key="8">
    <source>
        <dbReference type="EMBL" id="SEA38648.1"/>
    </source>
</evidence>
<evidence type="ECO:0000256" key="1">
    <source>
        <dbReference type="ARBA" id="ARBA00001913"/>
    </source>
</evidence>
<reference evidence="8 9" key="1">
    <citation type="submission" date="2016-10" db="EMBL/GenBank/DDBJ databases">
        <authorList>
            <person name="de Groot N.N."/>
        </authorList>
    </citation>
    <scope>NUCLEOTIDE SEQUENCE [LARGE SCALE GENOMIC DNA]</scope>
    <source>
        <strain evidence="8 9">DSM 25383</strain>
    </source>
</reference>
<dbReference type="NCBIfam" id="TIGR01180">
    <property type="entry name" value="aman2_put"/>
    <property type="match status" value="1"/>
</dbReference>
<comment type="cofactor">
    <cofactor evidence="1">
        <name>Ca(2+)</name>
        <dbReference type="ChEBI" id="CHEBI:29108"/>
    </cofactor>
</comment>
<dbReference type="InterPro" id="IPR005887">
    <property type="entry name" value="GH92_a_mannosidase_put"/>
</dbReference>
<dbReference type="Gene3D" id="1.20.1050.60">
    <property type="entry name" value="alpha-1,2-mannosidase"/>
    <property type="match status" value="1"/>
</dbReference>
<dbReference type="GO" id="GO:0030246">
    <property type="term" value="F:carbohydrate binding"/>
    <property type="evidence" value="ECO:0007669"/>
    <property type="project" value="InterPro"/>
</dbReference>
<dbReference type="InterPro" id="IPR008928">
    <property type="entry name" value="6-hairpin_glycosidase_sf"/>
</dbReference>
<dbReference type="InterPro" id="IPR055826">
    <property type="entry name" value="DUF7402"/>
</dbReference>
<dbReference type="SUPFAM" id="SSF48208">
    <property type="entry name" value="Six-hairpin glycosidases"/>
    <property type="match status" value="1"/>
</dbReference>
<keyword evidence="3" id="KW-0106">Calcium</keyword>
<dbReference type="Gene3D" id="2.70.98.10">
    <property type="match status" value="1"/>
</dbReference>
<evidence type="ECO:0000313" key="9">
    <source>
        <dbReference type="Proteomes" id="UP000183253"/>
    </source>
</evidence>
<dbReference type="EMBL" id="FNRI01000003">
    <property type="protein sequence ID" value="SEA38648.1"/>
    <property type="molecule type" value="Genomic_DNA"/>
</dbReference>
<dbReference type="InterPro" id="IPR008979">
    <property type="entry name" value="Galactose-bd-like_sf"/>
</dbReference>
<dbReference type="Pfam" id="PF07971">
    <property type="entry name" value="Glyco_hydro_92"/>
    <property type="match status" value="1"/>
</dbReference>
<evidence type="ECO:0000256" key="3">
    <source>
        <dbReference type="ARBA" id="ARBA00022837"/>
    </source>
</evidence>
<gene>
    <name evidence="8" type="ORF">SAMN05444145_103104</name>
</gene>
<feature type="chain" id="PRO_5010256439" evidence="4">
    <location>
        <begin position="21"/>
        <end position="906"/>
    </location>
</feature>
<dbReference type="STRING" id="1033731.SAMN05444145_103104"/>
<evidence type="ECO:0000259" key="6">
    <source>
        <dbReference type="Pfam" id="PF17678"/>
    </source>
</evidence>
<evidence type="ECO:0000256" key="2">
    <source>
        <dbReference type="ARBA" id="ARBA00011245"/>
    </source>
</evidence>
<dbReference type="PANTHER" id="PTHR12143:SF39">
    <property type="entry name" value="SECRETED PROTEIN"/>
    <property type="match status" value="1"/>
</dbReference>